<proteinExistence type="predicted"/>
<dbReference type="Pfam" id="PF01758">
    <property type="entry name" value="SBF"/>
    <property type="match status" value="1"/>
</dbReference>
<feature type="transmembrane region" description="Helical" evidence="5">
    <location>
        <begin position="192"/>
        <end position="212"/>
    </location>
</feature>
<dbReference type="PANTHER" id="PTHR10361:SF28">
    <property type="entry name" value="P3 PROTEIN-RELATED"/>
    <property type="match status" value="1"/>
</dbReference>
<feature type="transmembrane region" description="Helical" evidence="5">
    <location>
        <begin position="39"/>
        <end position="58"/>
    </location>
</feature>
<feature type="transmembrane region" description="Helical" evidence="5">
    <location>
        <begin position="15"/>
        <end position="33"/>
    </location>
</feature>
<dbReference type="InterPro" id="IPR002657">
    <property type="entry name" value="BilAc:Na_symport/Acr3"/>
</dbReference>
<gene>
    <name evidence="6" type="ORF">LVJ82_01310</name>
</gene>
<dbReference type="EMBL" id="CP091511">
    <property type="protein sequence ID" value="UOO91316.1"/>
    <property type="molecule type" value="Genomic_DNA"/>
</dbReference>
<feature type="transmembrane region" description="Helical" evidence="5">
    <location>
        <begin position="70"/>
        <end position="92"/>
    </location>
</feature>
<protein>
    <submittedName>
        <fullName evidence="6">Bile acid:sodium symporter family protein</fullName>
    </submittedName>
</protein>
<feature type="transmembrane region" description="Helical" evidence="5">
    <location>
        <begin position="256"/>
        <end position="278"/>
    </location>
</feature>
<evidence type="ECO:0000256" key="3">
    <source>
        <dbReference type="ARBA" id="ARBA00022989"/>
    </source>
</evidence>
<organism evidence="6 7">
    <name type="scientific">Vitreoscilla massiliensis</name>
    <dbReference type="NCBI Taxonomy" id="1689272"/>
    <lineage>
        <taxon>Bacteria</taxon>
        <taxon>Pseudomonadati</taxon>
        <taxon>Pseudomonadota</taxon>
        <taxon>Betaproteobacteria</taxon>
        <taxon>Neisseriales</taxon>
        <taxon>Neisseriaceae</taxon>
        <taxon>Vitreoscilla</taxon>
    </lineage>
</organism>
<dbReference type="Gene3D" id="1.20.1530.20">
    <property type="match status" value="1"/>
</dbReference>
<dbReference type="PANTHER" id="PTHR10361">
    <property type="entry name" value="SODIUM-BILE ACID COTRANSPORTER"/>
    <property type="match status" value="1"/>
</dbReference>
<keyword evidence="2 5" id="KW-0812">Transmembrane</keyword>
<evidence type="ECO:0000313" key="7">
    <source>
        <dbReference type="Proteomes" id="UP000832011"/>
    </source>
</evidence>
<sequence>MNVFVRLSQFIQKTFALWLLLVSAVAFIYPQAFAWLTHYITWFLGVIMFGMGMTMTLADFQTLIEHPKGVVIGVLAQFIIMPTVAYVLTVVFGLPLDMAIGVLLVGCCPGGTASNVITFLAKGNVGLSIACTTVSTLLAPLLTPLMFYLFANQWIDIDASAMMLSVLEVVLLPIVLGLAARTLFKQQLSRSIQIMPLVSVTAIIIIVAAIIANSKAALISSGMFLLLLVVLHNGFGLLFGYLSAKFFGLPVPDRRAIAIEVGMQNSGLGVALAAVHFATMPVAAVPSALFSVWHNISGSILATWWQKRA</sequence>
<comment type="subcellular location">
    <subcellularLocation>
        <location evidence="1">Membrane</location>
        <topology evidence="1">Multi-pass membrane protein</topology>
    </subcellularLocation>
</comment>
<reference evidence="6 7" key="1">
    <citation type="journal article" date="2022" name="Res Sq">
        <title>Evolution of multicellular longitudinally dividing oral cavity symbionts (Neisseriaceae).</title>
        <authorList>
            <person name="Nyongesa S."/>
            <person name="Weber P."/>
            <person name="Bernet E."/>
            <person name="Pullido F."/>
            <person name="Nieckarz M."/>
            <person name="Delaby M."/>
            <person name="Nieves C."/>
            <person name="Viehboeck T."/>
            <person name="Krause N."/>
            <person name="Rivera-Millot A."/>
            <person name="Nakamura A."/>
            <person name="Vischer N."/>
            <person name="VanNieuwenhze M."/>
            <person name="Brun Y."/>
            <person name="Cava F."/>
            <person name="Bulgheresi S."/>
            <person name="Veyrier F."/>
        </authorList>
    </citation>
    <scope>NUCLEOTIDE SEQUENCE [LARGE SCALE GENOMIC DNA]</scope>
    <source>
        <strain evidence="6 7">SN4</strain>
    </source>
</reference>
<evidence type="ECO:0000313" key="6">
    <source>
        <dbReference type="EMBL" id="UOO91316.1"/>
    </source>
</evidence>
<accession>A0ABY4E6A2</accession>
<feature type="transmembrane region" description="Helical" evidence="5">
    <location>
        <begin position="218"/>
        <end position="244"/>
    </location>
</feature>
<name>A0ABY4E6A2_9NEIS</name>
<dbReference type="InterPro" id="IPR004710">
    <property type="entry name" value="Bilac:Na_transpt"/>
</dbReference>
<keyword evidence="4 5" id="KW-0472">Membrane</keyword>
<dbReference type="RefSeq" id="WP_058355648.1">
    <property type="nucleotide sequence ID" value="NZ_CABKVG010000007.1"/>
</dbReference>
<dbReference type="InterPro" id="IPR038770">
    <property type="entry name" value="Na+/solute_symporter_sf"/>
</dbReference>
<keyword evidence="7" id="KW-1185">Reference proteome</keyword>
<feature type="transmembrane region" description="Helical" evidence="5">
    <location>
        <begin position="284"/>
        <end position="305"/>
    </location>
</feature>
<evidence type="ECO:0000256" key="2">
    <source>
        <dbReference type="ARBA" id="ARBA00022692"/>
    </source>
</evidence>
<feature type="transmembrane region" description="Helical" evidence="5">
    <location>
        <begin position="162"/>
        <end position="180"/>
    </location>
</feature>
<feature type="transmembrane region" description="Helical" evidence="5">
    <location>
        <begin position="127"/>
        <end position="150"/>
    </location>
</feature>
<dbReference type="Proteomes" id="UP000832011">
    <property type="component" value="Chromosome"/>
</dbReference>
<feature type="transmembrane region" description="Helical" evidence="5">
    <location>
        <begin position="98"/>
        <end position="120"/>
    </location>
</feature>
<keyword evidence="3 5" id="KW-1133">Transmembrane helix</keyword>
<evidence type="ECO:0000256" key="5">
    <source>
        <dbReference type="SAM" id="Phobius"/>
    </source>
</evidence>
<evidence type="ECO:0000256" key="4">
    <source>
        <dbReference type="ARBA" id="ARBA00023136"/>
    </source>
</evidence>
<evidence type="ECO:0000256" key="1">
    <source>
        <dbReference type="ARBA" id="ARBA00004141"/>
    </source>
</evidence>